<dbReference type="Gene3D" id="3.90.550.10">
    <property type="entry name" value="Spore Coat Polysaccharide Biosynthesis Protein SpsA, Chain A"/>
    <property type="match status" value="1"/>
</dbReference>
<dbReference type="CDD" id="cd04182">
    <property type="entry name" value="GT_2_like_f"/>
    <property type="match status" value="1"/>
</dbReference>
<dbReference type="InterPro" id="IPR029044">
    <property type="entry name" value="Nucleotide-diphossugar_trans"/>
</dbReference>
<keyword evidence="2" id="KW-0808">Transferase</keyword>
<proteinExistence type="predicted"/>
<feature type="domain" description="MobA-like NTP transferase" evidence="1">
    <location>
        <begin position="15"/>
        <end position="170"/>
    </location>
</feature>
<accession>A0ABV8FU67</accession>
<dbReference type="GO" id="GO:0016740">
    <property type="term" value="F:transferase activity"/>
    <property type="evidence" value="ECO:0007669"/>
    <property type="project" value="UniProtKB-KW"/>
</dbReference>
<comment type="caution">
    <text evidence="2">The sequence shown here is derived from an EMBL/GenBank/DDBJ whole genome shotgun (WGS) entry which is preliminary data.</text>
</comment>
<dbReference type="RefSeq" id="WP_378536690.1">
    <property type="nucleotide sequence ID" value="NZ_JBHSBH010000014.1"/>
</dbReference>
<dbReference type="InterPro" id="IPR025877">
    <property type="entry name" value="MobA-like_NTP_Trfase"/>
</dbReference>
<evidence type="ECO:0000313" key="3">
    <source>
        <dbReference type="Proteomes" id="UP001595847"/>
    </source>
</evidence>
<name>A0ABV8FU67_9ACTN</name>
<dbReference type="SUPFAM" id="SSF53448">
    <property type="entry name" value="Nucleotide-diphospho-sugar transferases"/>
    <property type="match status" value="1"/>
</dbReference>
<reference evidence="3" key="1">
    <citation type="journal article" date="2019" name="Int. J. Syst. Evol. Microbiol.">
        <title>The Global Catalogue of Microorganisms (GCM) 10K type strain sequencing project: providing services to taxonomists for standard genome sequencing and annotation.</title>
        <authorList>
            <consortium name="The Broad Institute Genomics Platform"/>
            <consortium name="The Broad Institute Genome Sequencing Center for Infectious Disease"/>
            <person name="Wu L."/>
            <person name="Ma J."/>
        </authorList>
    </citation>
    <scope>NUCLEOTIDE SEQUENCE [LARGE SCALE GENOMIC DNA]</scope>
    <source>
        <strain evidence="3">TBRC 1826</strain>
    </source>
</reference>
<dbReference type="PANTHER" id="PTHR43777">
    <property type="entry name" value="MOLYBDENUM COFACTOR CYTIDYLYLTRANSFERASE"/>
    <property type="match status" value="1"/>
</dbReference>
<sequence length="207" mass="21542">MTTRERSGAGESPAGLLLAAGEGSRLGRPKALVVLAGERLVDRGVRILREGGCGPIYVVTGAAEVVVDGADSIHNPSWNTGMGSSLRAGLDALPDDVDAVVVALADQPLVTSAAVRRLLAVHREDGARAAAATYAGNLRNPVLLGREHWPSVHALAEGDVGARPFLRAYSHLVTTVACDDIASPDDIDTPEDLARLREMVNGERAGS</sequence>
<dbReference type="Proteomes" id="UP001595847">
    <property type="component" value="Unassembled WGS sequence"/>
</dbReference>
<dbReference type="EMBL" id="JBHSBH010000014">
    <property type="protein sequence ID" value="MFC3998668.1"/>
    <property type="molecule type" value="Genomic_DNA"/>
</dbReference>
<dbReference type="Pfam" id="PF12804">
    <property type="entry name" value="NTP_transf_3"/>
    <property type="match status" value="1"/>
</dbReference>
<keyword evidence="3" id="KW-1185">Reference proteome</keyword>
<dbReference type="PANTHER" id="PTHR43777:SF1">
    <property type="entry name" value="MOLYBDENUM COFACTOR CYTIDYLYLTRANSFERASE"/>
    <property type="match status" value="1"/>
</dbReference>
<organism evidence="2 3">
    <name type="scientific">Nocardiopsis sediminis</name>
    <dbReference type="NCBI Taxonomy" id="1778267"/>
    <lineage>
        <taxon>Bacteria</taxon>
        <taxon>Bacillati</taxon>
        <taxon>Actinomycetota</taxon>
        <taxon>Actinomycetes</taxon>
        <taxon>Streptosporangiales</taxon>
        <taxon>Nocardiopsidaceae</taxon>
        <taxon>Nocardiopsis</taxon>
    </lineage>
</organism>
<evidence type="ECO:0000313" key="2">
    <source>
        <dbReference type="EMBL" id="MFC3998668.1"/>
    </source>
</evidence>
<protein>
    <submittedName>
        <fullName evidence="2">NTP transferase domain-containing protein</fullName>
    </submittedName>
</protein>
<evidence type="ECO:0000259" key="1">
    <source>
        <dbReference type="Pfam" id="PF12804"/>
    </source>
</evidence>
<gene>
    <name evidence="2" type="ORF">ACFOVU_22275</name>
</gene>